<evidence type="ECO:0000313" key="5">
    <source>
        <dbReference type="EMBL" id="OIR08536.1"/>
    </source>
</evidence>
<comment type="caution">
    <text evidence="5">The sequence shown here is derived from an EMBL/GenBank/DDBJ whole genome shotgun (WGS) entry which is preliminary data.</text>
</comment>
<sequence length="236" mass="25586">MFLPYAERMLKLNDSALSMFRDKPVTIGASSNIGIYLLSPYVKAYLDASNGKRQLDVQIYQNPTVADKLAAGDVDVAAMEWWDGRPGYVARLWKHEELVVIVPPTHPWATLSSLPRDMLKGVPLLGGEPGSGTGRILASYFGVDAPELKAGMQLGSTDAVKRWVKAGLGISLVLAGSVIEEIQAGMLVSIPLEDGGPKKSLYIIWRDSLAEDHPAHRFGSWLASRADEAGARQSTI</sequence>
<dbReference type="PANTHER" id="PTHR30126">
    <property type="entry name" value="HTH-TYPE TRANSCRIPTIONAL REGULATOR"/>
    <property type="match status" value="1"/>
</dbReference>
<accession>A0A1J5SWW8</accession>
<dbReference type="AlphaFoldDB" id="A0A1J5SWW8"/>
<evidence type="ECO:0000256" key="1">
    <source>
        <dbReference type="ARBA" id="ARBA00009437"/>
    </source>
</evidence>
<reference evidence="5" key="1">
    <citation type="submission" date="2016-10" db="EMBL/GenBank/DDBJ databases">
        <title>Sequence of Gallionella enrichment culture.</title>
        <authorList>
            <person name="Poehlein A."/>
            <person name="Muehling M."/>
            <person name="Daniel R."/>
        </authorList>
    </citation>
    <scope>NUCLEOTIDE SEQUENCE</scope>
</reference>
<name>A0A1J5SWW8_9ZZZZ</name>
<dbReference type="SUPFAM" id="SSF53850">
    <property type="entry name" value="Periplasmic binding protein-like II"/>
    <property type="match status" value="1"/>
</dbReference>
<dbReference type="PANTHER" id="PTHR30126:SF39">
    <property type="entry name" value="HTH-TYPE TRANSCRIPTIONAL REGULATOR CYSL"/>
    <property type="match status" value="1"/>
</dbReference>
<gene>
    <name evidence="5" type="primary">cmpR_14</name>
    <name evidence="5" type="ORF">GALL_93300</name>
</gene>
<evidence type="ECO:0000259" key="4">
    <source>
        <dbReference type="Pfam" id="PF03466"/>
    </source>
</evidence>
<dbReference type="Pfam" id="PF03466">
    <property type="entry name" value="LysR_substrate"/>
    <property type="match status" value="1"/>
</dbReference>
<keyword evidence="3" id="KW-0804">Transcription</keyword>
<proteinExistence type="inferred from homology"/>
<dbReference type="GO" id="GO:0006355">
    <property type="term" value="P:regulation of DNA-templated transcription"/>
    <property type="evidence" value="ECO:0007669"/>
    <property type="project" value="TreeGrafter"/>
</dbReference>
<evidence type="ECO:0000256" key="2">
    <source>
        <dbReference type="ARBA" id="ARBA00023015"/>
    </source>
</evidence>
<organism evidence="5">
    <name type="scientific">mine drainage metagenome</name>
    <dbReference type="NCBI Taxonomy" id="410659"/>
    <lineage>
        <taxon>unclassified sequences</taxon>
        <taxon>metagenomes</taxon>
        <taxon>ecological metagenomes</taxon>
    </lineage>
</organism>
<comment type="similarity">
    <text evidence="1">Belongs to the LysR transcriptional regulatory family.</text>
</comment>
<dbReference type="EMBL" id="MLJW01000031">
    <property type="protein sequence ID" value="OIR08536.1"/>
    <property type="molecule type" value="Genomic_DNA"/>
</dbReference>
<feature type="domain" description="LysR substrate-binding" evidence="4">
    <location>
        <begin position="24"/>
        <end position="225"/>
    </location>
</feature>
<dbReference type="InterPro" id="IPR005119">
    <property type="entry name" value="LysR_subst-bd"/>
</dbReference>
<keyword evidence="2" id="KW-0805">Transcription regulation</keyword>
<protein>
    <submittedName>
        <fullName evidence="5">HTH-type transcriptional activator CmpR</fullName>
    </submittedName>
</protein>
<dbReference type="GO" id="GO:0000976">
    <property type="term" value="F:transcription cis-regulatory region binding"/>
    <property type="evidence" value="ECO:0007669"/>
    <property type="project" value="TreeGrafter"/>
</dbReference>
<dbReference type="Gene3D" id="3.40.190.10">
    <property type="entry name" value="Periplasmic binding protein-like II"/>
    <property type="match status" value="2"/>
</dbReference>
<evidence type="ECO:0000256" key="3">
    <source>
        <dbReference type="ARBA" id="ARBA00023163"/>
    </source>
</evidence>